<keyword evidence="1" id="KW-0547">Nucleotide-binding</keyword>
<feature type="domain" description="Protein kinase" evidence="3">
    <location>
        <begin position="1"/>
        <end position="73"/>
    </location>
</feature>
<dbReference type="PROSITE" id="PS00108">
    <property type="entry name" value="PROTEIN_KINASE_ST"/>
    <property type="match status" value="1"/>
</dbReference>
<evidence type="ECO:0000313" key="4">
    <source>
        <dbReference type="EMBL" id="KAK9115593.1"/>
    </source>
</evidence>
<dbReference type="InterPro" id="IPR008271">
    <property type="entry name" value="Ser/Thr_kinase_AS"/>
</dbReference>
<dbReference type="EMBL" id="JBBNAE010000006">
    <property type="protein sequence ID" value="KAK9115593.1"/>
    <property type="molecule type" value="Genomic_DNA"/>
</dbReference>
<name>A0AAP0IIF8_9MAGN</name>
<keyword evidence="5" id="KW-1185">Reference proteome</keyword>
<comment type="caution">
    <text evidence="4">The sequence shown here is derived from an EMBL/GenBank/DDBJ whole genome shotgun (WGS) entry which is preliminary data.</text>
</comment>
<dbReference type="AlphaFoldDB" id="A0AAP0IIF8"/>
<dbReference type="PROSITE" id="PS50011">
    <property type="entry name" value="PROTEIN_KINASE_DOM"/>
    <property type="match status" value="1"/>
</dbReference>
<dbReference type="GO" id="GO:0005524">
    <property type="term" value="F:ATP binding"/>
    <property type="evidence" value="ECO:0007669"/>
    <property type="project" value="UniProtKB-KW"/>
</dbReference>
<dbReference type="SUPFAM" id="SSF56112">
    <property type="entry name" value="Protein kinase-like (PK-like)"/>
    <property type="match status" value="1"/>
</dbReference>
<dbReference type="Gene3D" id="1.10.510.10">
    <property type="entry name" value="Transferase(Phosphotransferase) domain 1"/>
    <property type="match status" value="1"/>
</dbReference>
<accession>A0AAP0IIF8</accession>
<gene>
    <name evidence="4" type="ORF">Sjap_014540</name>
</gene>
<dbReference type="GO" id="GO:0007166">
    <property type="term" value="P:cell surface receptor signaling pathway"/>
    <property type="evidence" value="ECO:0007669"/>
    <property type="project" value="InterPro"/>
</dbReference>
<evidence type="ECO:0000256" key="1">
    <source>
        <dbReference type="ARBA" id="ARBA00022741"/>
    </source>
</evidence>
<dbReference type="GO" id="GO:0004674">
    <property type="term" value="F:protein serine/threonine kinase activity"/>
    <property type="evidence" value="ECO:0007669"/>
    <property type="project" value="TreeGrafter"/>
</dbReference>
<protein>
    <recommendedName>
        <fullName evidence="3">Protein kinase domain-containing protein</fullName>
    </recommendedName>
</protein>
<keyword evidence="2" id="KW-0067">ATP-binding</keyword>
<dbReference type="InterPro" id="IPR000719">
    <property type="entry name" value="Prot_kinase_dom"/>
</dbReference>
<reference evidence="4 5" key="1">
    <citation type="submission" date="2024-01" db="EMBL/GenBank/DDBJ databases">
        <title>Genome assemblies of Stephania.</title>
        <authorList>
            <person name="Yang L."/>
        </authorList>
    </citation>
    <scope>NUCLEOTIDE SEQUENCE [LARGE SCALE GENOMIC DNA]</scope>
    <source>
        <strain evidence="4">QJT</strain>
        <tissue evidence="4">Leaf</tissue>
    </source>
</reference>
<organism evidence="4 5">
    <name type="scientific">Stephania japonica</name>
    <dbReference type="NCBI Taxonomy" id="461633"/>
    <lineage>
        <taxon>Eukaryota</taxon>
        <taxon>Viridiplantae</taxon>
        <taxon>Streptophyta</taxon>
        <taxon>Embryophyta</taxon>
        <taxon>Tracheophyta</taxon>
        <taxon>Spermatophyta</taxon>
        <taxon>Magnoliopsida</taxon>
        <taxon>Ranunculales</taxon>
        <taxon>Menispermaceae</taxon>
        <taxon>Menispermoideae</taxon>
        <taxon>Cissampelideae</taxon>
        <taxon>Stephania</taxon>
    </lineage>
</organism>
<dbReference type="InterPro" id="IPR045274">
    <property type="entry name" value="WAK-like"/>
</dbReference>
<dbReference type="Proteomes" id="UP001417504">
    <property type="component" value="Unassembled WGS sequence"/>
</dbReference>
<dbReference type="Pfam" id="PF00069">
    <property type="entry name" value="Pkinase"/>
    <property type="match status" value="1"/>
</dbReference>
<dbReference type="PANTHER" id="PTHR27005:SF283">
    <property type="entry name" value="OS02G0633066 PROTEIN"/>
    <property type="match status" value="1"/>
</dbReference>
<dbReference type="InterPro" id="IPR011009">
    <property type="entry name" value="Kinase-like_dom_sf"/>
</dbReference>
<dbReference type="PANTHER" id="PTHR27005">
    <property type="entry name" value="WALL-ASSOCIATED RECEPTOR KINASE-LIKE 21"/>
    <property type="match status" value="1"/>
</dbReference>
<evidence type="ECO:0000313" key="5">
    <source>
        <dbReference type="Proteomes" id="UP001417504"/>
    </source>
</evidence>
<evidence type="ECO:0000259" key="3">
    <source>
        <dbReference type="PROSITE" id="PS50011"/>
    </source>
</evidence>
<evidence type="ECO:0000256" key="2">
    <source>
        <dbReference type="ARBA" id="ARBA00022840"/>
    </source>
</evidence>
<sequence length="73" mass="8191">MEDNVVGGNGRPWGPLSWESRLRIATEIADAVAYLHNFASMPIVHRDIKPQNIVLDGQDVARLCVSHFAFQFL</sequence>
<dbReference type="GO" id="GO:0005886">
    <property type="term" value="C:plasma membrane"/>
    <property type="evidence" value="ECO:0007669"/>
    <property type="project" value="TreeGrafter"/>
</dbReference>
<proteinExistence type="predicted"/>